<proteinExistence type="predicted"/>
<evidence type="ECO:0000313" key="1">
    <source>
        <dbReference type="EMBL" id="CAJ2630449.1"/>
    </source>
</evidence>
<dbReference type="EMBL" id="CASHSV030000001">
    <property type="protein sequence ID" value="CAJ2630449.1"/>
    <property type="molecule type" value="Genomic_DNA"/>
</dbReference>
<comment type="caution">
    <text evidence="1">The sequence shown here is derived from an EMBL/GenBank/DDBJ whole genome shotgun (WGS) entry which is preliminary data.</text>
</comment>
<dbReference type="Proteomes" id="UP001177021">
    <property type="component" value="Unassembled WGS sequence"/>
</dbReference>
<organism evidence="1 2">
    <name type="scientific">Trifolium pratense</name>
    <name type="common">Red clover</name>
    <dbReference type="NCBI Taxonomy" id="57577"/>
    <lineage>
        <taxon>Eukaryota</taxon>
        <taxon>Viridiplantae</taxon>
        <taxon>Streptophyta</taxon>
        <taxon>Embryophyta</taxon>
        <taxon>Tracheophyta</taxon>
        <taxon>Spermatophyta</taxon>
        <taxon>Magnoliopsida</taxon>
        <taxon>eudicotyledons</taxon>
        <taxon>Gunneridae</taxon>
        <taxon>Pentapetalae</taxon>
        <taxon>rosids</taxon>
        <taxon>fabids</taxon>
        <taxon>Fabales</taxon>
        <taxon>Fabaceae</taxon>
        <taxon>Papilionoideae</taxon>
        <taxon>50 kb inversion clade</taxon>
        <taxon>NPAAA clade</taxon>
        <taxon>Hologalegina</taxon>
        <taxon>IRL clade</taxon>
        <taxon>Trifolieae</taxon>
        <taxon>Trifolium</taxon>
    </lineage>
</organism>
<sequence length="739" mass="82576">MQILNALHKGRRMDSPVMDDVACNSPSTNHSSDAADAPPLSHSPTSSIRSKIAKNKSTKELGQSTSGALNKITSQIRKPPRRKTSPVNWFPRKKVDSFLERKIKMLQEVDGMHLTLDQTLGDSNPHYSRVLREKMAAREAAHKAMEARRAALVEASWCRILRAARIPSDDAEAQLLKAEKSATEAFEAAEAMGVIMFDLPDCPKKHCQIETPSINEGSSTHTFTASFETAFDVDKEVAAAVKTAFTRLATRPSFSKDEFKELLKKISEHPDTDESHQDLTELSTEYESESESGSELDPVSQKSGFKSDDLDSNISFPGIIQRKSRKRQSLENRKKLVDMMIGRLKCLKEDELSSLATIVATYGLNAALAEVQNTKQLNPAINFPARRMSSLVLRKSALDGTSKKDQVEPELPSLDKFLVKHMTRLEREVSEAKKNHRNETKLGKDSYCKSVDGTPSESIPDLGSILVKNYSKLEKEIKEAKVKSGKEMLGASSGVPRGQKDHTEVPGLEKVLVKHVSRLEKEVQEAKKRAIKENTGLSSTFYSDEALDRKENINLNMIEENKDGLEKILVKPVHRLEREKLQALSQGSRVENYRQRKNHGVTSAADCESLDKVLVKRVSRLEKEKIKINSGEEWGEVKKSNRNNHLETNEESGGGLDQVLVKHKSRLEREKMAAAAQPEENPISYSVARRKARERELQEAWGGLSLGNSIKPSVSKLEQDKAAWIKAEAEERKQAMEAI</sequence>
<protein>
    <submittedName>
        <fullName evidence="1">Uncharacterized protein</fullName>
    </submittedName>
</protein>
<keyword evidence="2" id="KW-1185">Reference proteome</keyword>
<gene>
    <name evidence="1" type="ORF">MILVUS5_LOCUS2234</name>
</gene>
<evidence type="ECO:0000313" key="2">
    <source>
        <dbReference type="Proteomes" id="UP001177021"/>
    </source>
</evidence>
<accession>A0ACB0IDW1</accession>
<reference evidence="1" key="1">
    <citation type="submission" date="2023-10" db="EMBL/GenBank/DDBJ databases">
        <authorList>
            <person name="Rodriguez Cubillos JULIANA M."/>
            <person name="De Vega J."/>
        </authorList>
    </citation>
    <scope>NUCLEOTIDE SEQUENCE</scope>
</reference>
<name>A0ACB0IDW1_TRIPR</name>